<gene>
    <name evidence="1" type="primary">gp_26636</name>
</gene>
<organism evidence="1 2">
    <name type="scientific">uncultured phage cr13_1</name>
    <dbReference type="NCBI Taxonomy" id="2986396"/>
    <lineage>
        <taxon>Viruses</taxon>
        <taxon>Duplodnaviria</taxon>
        <taxon>Heunggongvirae</taxon>
        <taxon>Uroviricota</taxon>
        <taxon>Caudoviricetes</taxon>
        <taxon>Crassvirales</taxon>
        <taxon>Crevaviridae</taxon>
        <taxon>Doltivirinae</taxon>
        <taxon>Kingevirus</taxon>
        <taxon>Kingevirus communis</taxon>
    </lineage>
</organism>
<name>A0AAE7RW38_9CAUD</name>
<keyword evidence="2" id="KW-1185">Reference proteome</keyword>
<dbReference type="KEGG" id="vg:75690910"/>
<evidence type="ECO:0000313" key="1">
    <source>
        <dbReference type="EMBL" id="QWM90499.1"/>
    </source>
</evidence>
<evidence type="ECO:0000313" key="2">
    <source>
        <dbReference type="Proteomes" id="UP000827409"/>
    </source>
</evidence>
<sequence length="212" mass="22692">MKMIDTETGHEMVEVSGHDKKEYASKGVAGTGLGLGIAGTALWLLSGGLGGGLFGNRAGLAGAAAIGAECITEKENKCELINGMWTLAFNGQTARFNDRQTINAEMFGLYKNQVDADFALYKNQRDGFDVTNARVGELEKEVAVLRATRPYQDALIQAAIARVAEQAEFNLFRRTCRMISGEVVLPNTPTVTGYSSYDPCACRATTPAPSAN</sequence>
<accession>A0AAE7RW38</accession>
<dbReference type="RefSeq" id="YP_010360071.1">
    <property type="nucleotide sequence ID" value="NC_062780.1"/>
</dbReference>
<dbReference type="Proteomes" id="UP000827409">
    <property type="component" value="Segment"/>
</dbReference>
<reference evidence="1 2" key="1">
    <citation type="submission" date="2021-04" db="EMBL/GenBank/DDBJ databases">
        <authorList>
            <person name="Shkoporov A.N."/>
            <person name="Stockdale S.R."/>
            <person name="Guerin E."/>
            <person name="Ross R.P."/>
            <person name="Hill C."/>
        </authorList>
    </citation>
    <scope>NUCLEOTIDE SEQUENCE [LARGE SCALE GENOMIC DNA]</scope>
    <source>
        <strain evidence="2">cr13_1</strain>
    </source>
</reference>
<protein>
    <submittedName>
        <fullName evidence="1">Uncharacterized protein</fullName>
    </submittedName>
</protein>
<proteinExistence type="predicted"/>
<dbReference type="GeneID" id="75690910"/>
<dbReference type="EMBL" id="MZ130490">
    <property type="protein sequence ID" value="QWM90499.1"/>
    <property type="molecule type" value="Genomic_DNA"/>
</dbReference>